<reference evidence="11 12" key="1">
    <citation type="submission" date="2014-07" db="EMBL/GenBank/DDBJ databases">
        <authorList>
            <person name="McCorrison J."/>
            <person name="Sanka R."/>
            <person name="Torralba M."/>
            <person name="Gillis M."/>
            <person name="Haft D.H."/>
            <person name="Methe B."/>
            <person name="Sutton G."/>
            <person name="Nelson K.E."/>
        </authorList>
    </citation>
    <scope>NUCLEOTIDE SEQUENCE [LARGE SCALE GENOMIC DNA]</scope>
    <source>
        <strain evidence="11 12">S7-1-13</strain>
    </source>
</reference>
<dbReference type="PANTHER" id="PTHR13691">
    <property type="entry name" value="RIBOSOMAL PROTEIN L2"/>
    <property type="match status" value="1"/>
</dbReference>
<dbReference type="GO" id="GO:0003735">
    <property type="term" value="F:structural constituent of ribosome"/>
    <property type="evidence" value="ECO:0007669"/>
    <property type="project" value="InterPro"/>
</dbReference>
<dbReference type="InterPro" id="IPR014722">
    <property type="entry name" value="Rib_uL2_dom2"/>
</dbReference>
<evidence type="ECO:0000259" key="10">
    <source>
        <dbReference type="SMART" id="SM01383"/>
    </source>
</evidence>
<dbReference type="InterPro" id="IPR022669">
    <property type="entry name" value="Ribosomal_uL2_C"/>
</dbReference>
<keyword evidence="5 7" id="KW-0687">Ribonucleoprotein</keyword>
<feature type="compositionally biased region" description="Basic residues" evidence="8">
    <location>
        <begin position="209"/>
        <end position="220"/>
    </location>
</feature>
<dbReference type="SUPFAM" id="SSF50104">
    <property type="entry name" value="Translation proteins SH3-like domain"/>
    <property type="match status" value="1"/>
</dbReference>
<dbReference type="FunFam" id="2.40.50.140:FF:000003">
    <property type="entry name" value="50S ribosomal protein L2"/>
    <property type="match status" value="1"/>
</dbReference>
<keyword evidence="3 7" id="KW-0694">RNA-binding</keyword>
<organism evidence="11 12">
    <name type="scientific">Anaerococcus lactolyticus S7-1-13</name>
    <dbReference type="NCBI Taxonomy" id="1284686"/>
    <lineage>
        <taxon>Bacteria</taxon>
        <taxon>Bacillati</taxon>
        <taxon>Bacillota</taxon>
        <taxon>Tissierellia</taxon>
        <taxon>Tissierellales</taxon>
        <taxon>Peptoniphilaceae</taxon>
        <taxon>Anaerococcus</taxon>
    </lineage>
</organism>
<dbReference type="GO" id="GO:0019843">
    <property type="term" value="F:rRNA binding"/>
    <property type="evidence" value="ECO:0007669"/>
    <property type="project" value="UniProtKB-UniRule"/>
</dbReference>
<name>A0A095X361_9FIRM</name>
<dbReference type="NCBIfam" id="TIGR01171">
    <property type="entry name" value="rplB_bact"/>
    <property type="match status" value="1"/>
</dbReference>
<dbReference type="InterPro" id="IPR014726">
    <property type="entry name" value="Ribosomal_uL2_dom3"/>
</dbReference>
<comment type="subunit">
    <text evidence="7">Part of the 50S ribosomal subunit. Forms a bridge to the 30S subunit in the 70S ribosome.</text>
</comment>
<dbReference type="GO" id="GO:0016740">
    <property type="term" value="F:transferase activity"/>
    <property type="evidence" value="ECO:0007669"/>
    <property type="project" value="InterPro"/>
</dbReference>
<evidence type="ECO:0000256" key="1">
    <source>
        <dbReference type="ARBA" id="ARBA00005636"/>
    </source>
</evidence>
<dbReference type="Gene3D" id="2.30.30.30">
    <property type="match status" value="1"/>
</dbReference>
<feature type="domain" description="Large ribosomal subunit protein uL2 C-terminal" evidence="9">
    <location>
        <begin position="124"/>
        <end position="253"/>
    </location>
</feature>
<sequence>MAIRKLKPTSNGHRNMSVSTFEEVTTAKPYKALTTDLKSKAGRNNTGRTTVRFRGGGVKRRYRIIDFKRDKDNIPARVQTIEYDPNRSAYIALVAYADGEKRYILAPKGLKVGDVIESGEHADIKPGNALELKDIPVGTTVHAIELKAKRGAILVRSAGVGAQLMAKEGGFATLRLPSGEMRMVHLNCKATVGIVGNSEHELLRVGKAGKSRYKGRRPHVRGSVMNPVDHPHGGGEGRTPIGRPAPMTPWGKKAIGVKTRNKKKQSSAYIVRRRNEK</sequence>
<dbReference type="InterPro" id="IPR012340">
    <property type="entry name" value="NA-bd_OB-fold"/>
</dbReference>
<dbReference type="PIRSF" id="PIRSF002158">
    <property type="entry name" value="Ribosomal_L2"/>
    <property type="match status" value="1"/>
</dbReference>
<evidence type="ECO:0000256" key="7">
    <source>
        <dbReference type="HAMAP-Rule" id="MF_01320"/>
    </source>
</evidence>
<evidence type="ECO:0000256" key="3">
    <source>
        <dbReference type="ARBA" id="ARBA00022884"/>
    </source>
</evidence>
<dbReference type="InterPro" id="IPR008991">
    <property type="entry name" value="Translation_prot_SH3-like_sf"/>
</dbReference>
<dbReference type="FunFam" id="2.30.30.30:FF:000001">
    <property type="entry name" value="50S ribosomal protein L2"/>
    <property type="match status" value="1"/>
</dbReference>
<dbReference type="PANTHER" id="PTHR13691:SF5">
    <property type="entry name" value="LARGE RIBOSOMAL SUBUNIT PROTEIN UL2M"/>
    <property type="match status" value="1"/>
</dbReference>
<keyword evidence="4 7" id="KW-0689">Ribosomal protein</keyword>
<dbReference type="SMART" id="SM01383">
    <property type="entry name" value="Ribosomal_L2"/>
    <property type="match status" value="1"/>
</dbReference>
<gene>
    <name evidence="7 11" type="primary">rplB</name>
    <name evidence="11" type="ORF">HMPREF1630_03680</name>
</gene>
<comment type="function">
    <text evidence="7">One of the primary rRNA binding proteins. Required for association of the 30S and 50S subunits to form the 70S ribosome, for tRNA binding and peptide bond formation. It has been suggested to have peptidyltransferase activity; this is somewhat controversial. Makes several contacts with the 16S rRNA in the 70S ribosome.</text>
</comment>
<dbReference type="SUPFAM" id="SSF50249">
    <property type="entry name" value="Nucleic acid-binding proteins"/>
    <property type="match status" value="1"/>
</dbReference>
<dbReference type="Pfam" id="PF00181">
    <property type="entry name" value="Ribosomal_L2_N"/>
    <property type="match status" value="1"/>
</dbReference>
<dbReference type="eggNOG" id="COG0090">
    <property type="taxonomic scope" value="Bacteria"/>
</dbReference>
<dbReference type="EMBL" id="JRMW01000029">
    <property type="protein sequence ID" value="KGF04505.1"/>
    <property type="molecule type" value="Genomic_DNA"/>
</dbReference>
<dbReference type="GO" id="GO:0015934">
    <property type="term" value="C:large ribosomal subunit"/>
    <property type="evidence" value="ECO:0007669"/>
    <property type="project" value="InterPro"/>
</dbReference>
<dbReference type="Pfam" id="PF03947">
    <property type="entry name" value="Ribosomal_L2_C"/>
    <property type="match status" value="1"/>
</dbReference>
<dbReference type="SMART" id="SM01382">
    <property type="entry name" value="Ribosomal_L2_C"/>
    <property type="match status" value="1"/>
</dbReference>
<proteinExistence type="inferred from homology"/>
<dbReference type="Proteomes" id="UP000029579">
    <property type="component" value="Unassembled WGS sequence"/>
</dbReference>
<evidence type="ECO:0000256" key="6">
    <source>
        <dbReference type="ARBA" id="ARBA00035242"/>
    </source>
</evidence>
<dbReference type="InterPro" id="IPR022671">
    <property type="entry name" value="Ribosomal_uL2_CS"/>
</dbReference>
<dbReference type="Gene3D" id="2.40.50.140">
    <property type="entry name" value="Nucleic acid-binding proteins"/>
    <property type="match status" value="1"/>
</dbReference>
<comment type="similarity">
    <text evidence="1 7">Belongs to the universal ribosomal protein uL2 family.</text>
</comment>
<accession>A0A095X361</accession>
<dbReference type="GO" id="GO:0002181">
    <property type="term" value="P:cytoplasmic translation"/>
    <property type="evidence" value="ECO:0007669"/>
    <property type="project" value="TreeGrafter"/>
</dbReference>
<evidence type="ECO:0000313" key="12">
    <source>
        <dbReference type="Proteomes" id="UP000029579"/>
    </source>
</evidence>
<evidence type="ECO:0000256" key="5">
    <source>
        <dbReference type="ARBA" id="ARBA00023274"/>
    </source>
</evidence>
<evidence type="ECO:0000259" key="9">
    <source>
        <dbReference type="SMART" id="SM01382"/>
    </source>
</evidence>
<dbReference type="AlphaFoldDB" id="A0A095X361"/>
<dbReference type="OrthoDB" id="9778722at2"/>
<comment type="caution">
    <text evidence="11">The sequence shown here is derived from an EMBL/GenBank/DDBJ whole genome shotgun (WGS) entry which is preliminary data.</text>
</comment>
<feature type="compositionally biased region" description="Basic residues" evidence="8">
    <location>
        <begin position="259"/>
        <end position="277"/>
    </location>
</feature>
<evidence type="ECO:0000256" key="4">
    <source>
        <dbReference type="ARBA" id="ARBA00022980"/>
    </source>
</evidence>
<protein>
    <recommendedName>
        <fullName evidence="6 7">Large ribosomal subunit protein uL2</fullName>
    </recommendedName>
</protein>
<feature type="region of interest" description="Disordered" evidence="8">
    <location>
        <begin position="209"/>
        <end position="277"/>
    </location>
</feature>
<dbReference type="Gene3D" id="4.10.950.10">
    <property type="entry name" value="Ribosomal protein L2, domain 3"/>
    <property type="match status" value="1"/>
</dbReference>
<dbReference type="InterPro" id="IPR002171">
    <property type="entry name" value="Ribosomal_uL2"/>
</dbReference>
<feature type="domain" description="Large ribosomal subunit protein uL2 RNA-binding" evidence="10">
    <location>
        <begin position="42"/>
        <end position="118"/>
    </location>
</feature>
<dbReference type="FunFam" id="4.10.950.10:FF:000001">
    <property type="entry name" value="50S ribosomal protein L2"/>
    <property type="match status" value="1"/>
</dbReference>
<evidence type="ECO:0000313" key="11">
    <source>
        <dbReference type="EMBL" id="KGF04505.1"/>
    </source>
</evidence>
<evidence type="ECO:0000256" key="8">
    <source>
        <dbReference type="SAM" id="MobiDB-lite"/>
    </source>
</evidence>
<evidence type="ECO:0000256" key="2">
    <source>
        <dbReference type="ARBA" id="ARBA00022730"/>
    </source>
</evidence>
<keyword evidence="2 7" id="KW-0699">rRNA-binding</keyword>
<dbReference type="PROSITE" id="PS00467">
    <property type="entry name" value="RIBOSOMAL_L2"/>
    <property type="match status" value="1"/>
</dbReference>
<dbReference type="HAMAP" id="MF_01320_B">
    <property type="entry name" value="Ribosomal_uL2_B"/>
    <property type="match status" value="1"/>
</dbReference>
<dbReference type="RefSeq" id="WP_037327122.1">
    <property type="nucleotide sequence ID" value="NZ_JRMW01000029.1"/>
</dbReference>
<dbReference type="InterPro" id="IPR005880">
    <property type="entry name" value="Ribosomal_uL2_bac/org-type"/>
</dbReference>
<dbReference type="InterPro" id="IPR022666">
    <property type="entry name" value="Ribosomal_uL2_RNA-bd_dom"/>
</dbReference>